<feature type="region of interest" description="Disordered" evidence="1">
    <location>
        <begin position="239"/>
        <end position="258"/>
    </location>
</feature>
<dbReference type="Proteomes" id="UP000091857">
    <property type="component" value="Chromosome 3"/>
</dbReference>
<dbReference type="AlphaFoldDB" id="A0A251L5J7"/>
<sequence>MPESRDRLSRAIDIAALFARRRSVILGIYEDQPDLERALSGSPARPPMVATRTGGAGMSPIGHGRVGLGTPRGQTGRGRNIYRTPAVGRENTPIGSVRQGNSRGRVRPSNSVLPSWYPRTPLRDITAIVRAIERRRERLGVDRAQEIESPMPHAYGVLDSTEASPVAHLEHSKTIMSPIPSLEVKRCPPTVGKVPKILLDITNQASEDSEFLTPQKKLLNSIDTVEKEVMEELRKLKRTASAKKAEREKKVRTLMSMR</sequence>
<accession>A0A251L5J7</accession>
<dbReference type="EMBL" id="CM004389">
    <property type="protein sequence ID" value="OAY53596.1"/>
    <property type="molecule type" value="Genomic_DNA"/>
</dbReference>
<dbReference type="Gramene" id="Manes.03G008800.3.v8.1">
    <property type="protein sequence ID" value="Manes.03G008800.3.v8.1.CDS"/>
    <property type="gene ID" value="Manes.03G008800.v8.1"/>
</dbReference>
<evidence type="ECO:0008006" key="4">
    <source>
        <dbReference type="Google" id="ProtNLM"/>
    </source>
</evidence>
<reference evidence="2 3" key="1">
    <citation type="submission" date="2016-02" db="EMBL/GenBank/DDBJ databases">
        <title>WGS assembly of Manihot esculenta.</title>
        <authorList>
            <person name="Bredeson J.V."/>
            <person name="Prochnik S.E."/>
            <person name="Lyons J.B."/>
            <person name="Schmutz J."/>
            <person name="Grimwood J."/>
            <person name="Vrebalov J."/>
            <person name="Bart R.S."/>
            <person name="Amuge T."/>
            <person name="Ferguson M.E."/>
            <person name="Green R."/>
            <person name="Putnam N."/>
            <person name="Stites J."/>
            <person name="Rounsley S."/>
            <person name="Rokhsar D.S."/>
        </authorList>
    </citation>
    <scope>NUCLEOTIDE SEQUENCE [LARGE SCALE GENOMIC DNA]</scope>
    <source>
        <strain evidence="3">cv. AM560-2</strain>
        <tissue evidence="2">Leaf</tissue>
    </source>
</reference>
<dbReference type="OMA" id="EIPTHQQ"/>
<feature type="region of interest" description="Disordered" evidence="1">
    <location>
        <begin position="53"/>
        <end position="112"/>
    </location>
</feature>
<dbReference type="Gramene" id="Manes.03G008800.4.v8.1">
    <property type="protein sequence ID" value="Manes.03G008800.4.v8.1.CDS"/>
    <property type="gene ID" value="Manes.03G008800.v8.1"/>
</dbReference>
<dbReference type="GO" id="GO:0005634">
    <property type="term" value="C:nucleus"/>
    <property type="evidence" value="ECO:0007669"/>
    <property type="project" value="InterPro"/>
</dbReference>
<dbReference type="STRING" id="3983.A0A251L5J7"/>
<dbReference type="PANTHER" id="PTHR35119:SF1">
    <property type="entry name" value="PROTEIN POLYCHOME"/>
    <property type="match status" value="1"/>
</dbReference>
<name>A0A251L5J7_MANES</name>
<protein>
    <recommendedName>
        <fullName evidence="4">Protein POLYCHOME</fullName>
    </recommendedName>
</protein>
<gene>
    <name evidence="2" type="ORF">MANES_03G008800</name>
</gene>
<evidence type="ECO:0000256" key="1">
    <source>
        <dbReference type="SAM" id="MobiDB-lite"/>
    </source>
</evidence>
<dbReference type="EMBL" id="CM004389">
    <property type="protein sequence ID" value="OAY53597.1"/>
    <property type="molecule type" value="Genomic_DNA"/>
</dbReference>
<feature type="compositionally biased region" description="Polar residues" evidence="1">
    <location>
        <begin position="98"/>
        <end position="112"/>
    </location>
</feature>
<dbReference type="InterPro" id="IPR034590">
    <property type="entry name" value="POLYCHOME/GIG1"/>
</dbReference>
<dbReference type="OrthoDB" id="1916775at2759"/>
<dbReference type="Gramene" id="Manes.03G008800.2.v8.1">
    <property type="protein sequence ID" value="Manes.03G008800.2.v8.1.CDS"/>
    <property type="gene ID" value="Manes.03G008800.v8.1"/>
</dbReference>
<evidence type="ECO:0000313" key="2">
    <source>
        <dbReference type="EMBL" id="OAY53596.1"/>
    </source>
</evidence>
<proteinExistence type="predicted"/>
<evidence type="ECO:0000313" key="3">
    <source>
        <dbReference type="Proteomes" id="UP000091857"/>
    </source>
</evidence>
<dbReference type="PANTHER" id="PTHR35119">
    <property type="entry name" value="PROTEIN POLYCHOME"/>
    <property type="match status" value="1"/>
</dbReference>
<dbReference type="GO" id="GO:0051783">
    <property type="term" value="P:regulation of nuclear division"/>
    <property type="evidence" value="ECO:0007669"/>
    <property type="project" value="InterPro"/>
</dbReference>
<keyword evidence="3" id="KW-1185">Reference proteome</keyword>
<organism evidence="2 3">
    <name type="scientific">Manihot esculenta</name>
    <name type="common">Cassava</name>
    <name type="synonym">Jatropha manihot</name>
    <dbReference type="NCBI Taxonomy" id="3983"/>
    <lineage>
        <taxon>Eukaryota</taxon>
        <taxon>Viridiplantae</taxon>
        <taxon>Streptophyta</taxon>
        <taxon>Embryophyta</taxon>
        <taxon>Tracheophyta</taxon>
        <taxon>Spermatophyta</taxon>
        <taxon>Magnoliopsida</taxon>
        <taxon>eudicotyledons</taxon>
        <taxon>Gunneridae</taxon>
        <taxon>Pentapetalae</taxon>
        <taxon>rosids</taxon>
        <taxon>fabids</taxon>
        <taxon>Malpighiales</taxon>
        <taxon>Euphorbiaceae</taxon>
        <taxon>Crotonoideae</taxon>
        <taxon>Manihoteae</taxon>
        <taxon>Manihot</taxon>
    </lineage>
</organism>